<dbReference type="Pfam" id="PF00823">
    <property type="entry name" value="PPE"/>
    <property type="match status" value="1"/>
</dbReference>
<reference evidence="4" key="1">
    <citation type="submission" date="2022-06" db="EMBL/GenBank/DDBJ databases">
        <title>Complete genome sequence of Mycobacterium pseudoshottsii NJB1907-Z4.</title>
        <authorList>
            <person name="Komine T."/>
            <person name="Fukano H."/>
            <person name="Wada S."/>
        </authorList>
    </citation>
    <scope>NUCLEOTIDE SEQUENCE</scope>
    <source>
        <strain evidence="4">NJB1907-Z4</strain>
    </source>
</reference>
<sequence length="398" mass="40233">MSQEAALTAVEEDLVVVDTSPVDAGGYVSVPVLLSDFGSLSPEINSGRIYAGPGSGPVLAAAGAWDALATELGATACGYSCVITQLTSLPWSGPAAAAMLTAVTPYVSWLTTMATRAEQTAMQARAAAAAYEAAFAMTVPPPAIAVNRVRLLALIATNFFGQNTPSIAATEAEYAEFWAHDATAMYCYASTSTSFLALPAFPGPPRTTDPAGLAGQAAATSQSAASATSSSAIQALTQVSSSLAAAGHWLPILSTAEWNTLVNTWGLAYFGAGIFQLGTLFAQQLLPDAAAAPSAAAAAASTAVAAQLAAPVAATPVSAVFARADTIGSMSVPPSWTTAAPAPTAGGAAISGIDVAPGRPQAPNALLPNLRDNSRATTFARRRYDIRLTVMLRPPEAG</sequence>
<dbReference type="Proteomes" id="UP001058626">
    <property type="component" value="Chromosome"/>
</dbReference>
<accession>A0A9N7QJI5</accession>
<keyword evidence="5" id="KW-1185">Reference proteome</keyword>
<dbReference type="FunFam" id="1.20.1260.20:FF:000001">
    <property type="entry name" value="PPE family protein PPE41"/>
    <property type="match status" value="1"/>
</dbReference>
<protein>
    <submittedName>
        <fullName evidence="4">PPE family protein</fullName>
    </submittedName>
</protein>
<dbReference type="Pfam" id="PF12484">
    <property type="entry name" value="PPE-SVP"/>
    <property type="match status" value="1"/>
</dbReference>
<dbReference type="GO" id="GO:0052572">
    <property type="term" value="P:response to host immune response"/>
    <property type="evidence" value="ECO:0007669"/>
    <property type="project" value="TreeGrafter"/>
</dbReference>
<gene>
    <name evidence="4" type="primary">PPE25_1</name>
    <name evidence="4" type="ORF">NJB1907Z4_C12230</name>
</gene>
<dbReference type="EMBL" id="AP026367">
    <property type="protein sequence ID" value="BDN81008.1"/>
    <property type="molecule type" value="Genomic_DNA"/>
</dbReference>
<feature type="domain" description="PPE family C-terminal" evidence="3">
    <location>
        <begin position="318"/>
        <end position="394"/>
    </location>
</feature>
<comment type="similarity">
    <text evidence="1">Belongs to the mycobacterial PPE family.</text>
</comment>
<dbReference type="SUPFAM" id="SSF140459">
    <property type="entry name" value="PE/PPE dimer-like"/>
    <property type="match status" value="1"/>
</dbReference>
<dbReference type="PANTHER" id="PTHR46766">
    <property type="entry name" value="GLUTAMINE-RICH PROTEIN 2"/>
    <property type="match status" value="1"/>
</dbReference>
<dbReference type="Gene3D" id="1.20.1260.20">
    <property type="entry name" value="PPE superfamily"/>
    <property type="match status" value="1"/>
</dbReference>
<evidence type="ECO:0000313" key="4">
    <source>
        <dbReference type="EMBL" id="BDN81008.1"/>
    </source>
</evidence>
<feature type="domain" description="PPE" evidence="2">
    <location>
        <begin position="36"/>
        <end position="194"/>
    </location>
</feature>
<evidence type="ECO:0000259" key="2">
    <source>
        <dbReference type="Pfam" id="PF00823"/>
    </source>
</evidence>
<evidence type="ECO:0000259" key="3">
    <source>
        <dbReference type="Pfam" id="PF12484"/>
    </source>
</evidence>
<dbReference type="InterPro" id="IPR000030">
    <property type="entry name" value="PPE_dom"/>
</dbReference>
<dbReference type="InterPro" id="IPR022171">
    <property type="entry name" value="PPE_C"/>
</dbReference>
<dbReference type="PANTHER" id="PTHR46766:SF1">
    <property type="entry name" value="GLUTAMINE-RICH PROTEIN 2"/>
    <property type="match status" value="1"/>
</dbReference>
<dbReference type="AlphaFoldDB" id="A0A9N7QJI5"/>
<name>A0A9N7QJI5_9MYCO</name>
<organism evidence="4 5">
    <name type="scientific">Mycobacterium pseudoshottsii</name>
    <dbReference type="NCBI Taxonomy" id="265949"/>
    <lineage>
        <taxon>Bacteria</taxon>
        <taxon>Bacillati</taxon>
        <taxon>Actinomycetota</taxon>
        <taxon>Actinomycetes</taxon>
        <taxon>Mycobacteriales</taxon>
        <taxon>Mycobacteriaceae</taxon>
        <taxon>Mycobacterium</taxon>
        <taxon>Mycobacterium ulcerans group</taxon>
    </lineage>
</organism>
<evidence type="ECO:0000256" key="1">
    <source>
        <dbReference type="ARBA" id="ARBA00010652"/>
    </source>
</evidence>
<dbReference type="InterPro" id="IPR038332">
    <property type="entry name" value="PPE_sf"/>
</dbReference>
<proteinExistence type="inferred from homology"/>
<evidence type="ECO:0000313" key="5">
    <source>
        <dbReference type="Proteomes" id="UP001058626"/>
    </source>
</evidence>